<evidence type="ECO:0000256" key="1">
    <source>
        <dbReference type="ARBA" id="ARBA00008779"/>
    </source>
</evidence>
<evidence type="ECO:0000256" key="5">
    <source>
        <dbReference type="PIRSR" id="PIRSR000972-50"/>
    </source>
</evidence>
<dbReference type="PIRSF" id="PIRSF000972">
    <property type="entry name" value="Arylsulf_plant"/>
    <property type="match status" value="1"/>
</dbReference>
<dbReference type="STRING" id="1157616.A0A1Z5T752"/>
<dbReference type="FunFam" id="3.40.720.10:FF:000051">
    <property type="entry name" value="Arylsulfatase"/>
    <property type="match status" value="1"/>
</dbReference>
<dbReference type="GO" id="GO:0005539">
    <property type="term" value="F:glycosaminoglycan binding"/>
    <property type="evidence" value="ECO:0007669"/>
    <property type="project" value="TreeGrafter"/>
</dbReference>
<name>A0A1Z5T752_HORWE</name>
<keyword evidence="3" id="KW-0378">Hydrolase</keyword>
<feature type="compositionally biased region" description="Basic and acidic residues" evidence="6">
    <location>
        <begin position="518"/>
        <end position="532"/>
    </location>
</feature>
<feature type="signal peptide" evidence="7">
    <location>
        <begin position="1"/>
        <end position="23"/>
    </location>
</feature>
<protein>
    <recommendedName>
        <fullName evidence="8">Sulfatase N-terminal domain-containing protein</fullName>
    </recommendedName>
</protein>
<dbReference type="OrthoDB" id="96314at2759"/>
<dbReference type="EMBL" id="MUNK01000105">
    <property type="protein sequence ID" value="OTA31862.1"/>
    <property type="molecule type" value="Genomic_DNA"/>
</dbReference>
<reference evidence="9 10" key="1">
    <citation type="submission" date="2017-01" db="EMBL/GenBank/DDBJ databases">
        <title>The recent genome duplication of the halophilic yeast Hortaea werneckii: insights from long-read sequencing.</title>
        <authorList>
            <person name="Sinha S."/>
            <person name="Flibotte S."/>
            <person name="Neira M."/>
            <person name="Lenassi M."/>
            <person name="Gostincar C."/>
            <person name="Stajich J.E."/>
            <person name="Nislow C.E."/>
        </authorList>
    </citation>
    <scope>NUCLEOTIDE SEQUENCE [LARGE SCALE GENOMIC DNA]</scope>
    <source>
        <strain evidence="9 10">EXF-2000</strain>
    </source>
</reference>
<gene>
    <name evidence="9" type="ORF">BTJ68_08434</name>
</gene>
<dbReference type="GO" id="GO:0008449">
    <property type="term" value="F:N-acetylglucosamine-6-sulfatase activity"/>
    <property type="evidence" value="ECO:0007669"/>
    <property type="project" value="TreeGrafter"/>
</dbReference>
<evidence type="ECO:0000256" key="4">
    <source>
        <dbReference type="ARBA" id="ARBA00023180"/>
    </source>
</evidence>
<keyword evidence="10" id="KW-1185">Reference proteome</keyword>
<evidence type="ECO:0000256" key="6">
    <source>
        <dbReference type="SAM" id="MobiDB-lite"/>
    </source>
</evidence>
<organism evidence="9 10">
    <name type="scientific">Hortaea werneckii EXF-2000</name>
    <dbReference type="NCBI Taxonomy" id="1157616"/>
    <lineage>
        <taxon>Eukaryota</taxon>
        <taxon>Fungi</taxon>
        <taxon>Dikarya</taxon>
        <taxon>Ascomycota</taxon>
        <taxon>Pezizomycotina</taxon>
        <taxon>Dothideomycetes</taxon>
        <taxon>Dothideomycetidae</taxon>
        <taxon>Mycosphaerellales</taxon>
        <taxon>Teratosphaeriaceae</taxon>
        <taxon>Hortaea</taxon>
    </lineage>
</organism>
<dbReference type="VEuPathDB" id="FungiDB:BTJ68_08434"/>
<feature type="modified residue" description="3-oxoalanine (Cys)" evidence="5">
    <location>
        <position position="88"/>
    </location>
</feature>
<evidence type="ECO:0000259" key="8">
    <source>
        <dbReference type="Pfam" id="PF00884"/>
    </source>
</evidence>
<proteinExistence type="inferred from homology"/>
<evidence type="ECO:0000256" key="7">
    <source>
        <dbReference type="SAM" id="SignalP"/>
    </source>
</evidence>
<dbReference type="Gene3D" id="3.40.720.10">
    <property type="entry name" value="Alkaline Phosphatase, subunit A"/>
    <property type="match status" value="1"/>
</dbReference>
<feature type="chain" id="PRO_5011112727" description="Sulfatase N-terminal domain-containing protein" evidence="7">
    <location>
        <begin position="24"/>
        <end position="659"/>
    </location>
</feature>
<dbReference type="Pfam" id="PF00884">
    <property type="entry name" value="Sulfatase"/>
    <property type="match status" value="1"/>
</dbReference>
<comment type="caution">
    <text evidence="9">The sequence shown here is derived from an EMBL/GenBank/DDBJ whole genome shotgun (WGS) entry which is preliminary data.</text>
</comment>
<dbReference type="GO" id="GO:0004065">
    <property type="term" value="F:arylsulfatase activity"/>
    <property type="evidence" value="ECO:0007669"/>
    <property type="project" value="InterPro"/>
</dbReference>
<dbReference type="InterPro" id="IPR024607">
    <property type="entry name" value="Sulfatase_CS"/>
</dbReference>
<evidence type="ECO:0000256" key="3">
    <source>
        <dbReference type="ARBA" id="ARBA00022801"/>
    </source>
</evidence>
<dbReference type="Proteomes" id="UP000194280">
    <property type="component" value="Unassembled WGS sequence"/>
</dbReference>
<dbReference type="PROSITE" id="PS00523">
    <property type="entry name" value="SULFATASE_1"/>
    <property type="match status" value="1"/>
</dbReference>
<dbReference type="InterPro" id="IPR000917">
    <property type="entry name" value="Sulfatase_N"/>
</dbReference>
<evidence type="ECO:0000313" key="10">
    <source>
        <dbReference type="Proteomes" id="UP000194280"/>
    </source>
</evidence>
<dbReference type="PANTHER" id="PTHR43108">
    <property type="entry name" value="N-ACETYLGLUCOSAMINE-6-SULFATASE FAMILY MEMBER"/>
    <property type="match status" value="1"/>
</dbReference>
<dbReference type="SUPFAM" id="SSF53649">
    <property type="entry name" value="Alkaline phosphatase-like"/>
    <property type="match status" value="1"/>
</dbReference>
<sequence length="659" mass="74740">MGLGQLVCLYLGALCLLLLPVLAAEHEQHPLMPAGVPKGFNKQPNMIFILTDDQDLHMDSLSYMPHLQEHLVKKGTSYDRHYCTVALCCPSRASLLTGKAAHNVNVTDVNPPYGGYPKFVSQGFNSAYLPLWLQEAGYNTYYTGKLFNAHSIDNYNSPFAAGWNGSDFLLDPFTYEYLNATMQRNRDDPVSYEGQYSADVVASKAYDFLDEAIEARTKGDRPFWLGIAPMAPHSNNHHNERSIDGNFTEKSVTMSPPVSAERHKHLFQDVKVPRTPHFNPDHPNGVSWIGQLPRQNETNVDYNDEWYRSRLRALQPVDEMIDEVFRKLEEAGITDETYVFFSTDNGYHIGQHRLQPGKQCAYEEDINVPFIVRGPGVASGQGTDLVSTHTDLAPTFLHLAGVDHRTMEKYNFDGQAMPLTSSFEDLDFDCKHFHRRTEHVNVEMWGIIMSEGKHGQVLHPNHTYKALRLVGEDYNLLYTVWCSNEHELYDLNRDPWEIENLYTQDDNRILNFTNTNRSSRDMDSAGSQDRESISQNEFPPAFTEANGNVGYTKRSNSSHEGVTASIPRLISRLDTLLVVLKTCKGRQCTHPWEVLHPGGDVRDLHDALNSEFDHFYEGQQQRVYFEKCEKGYIAESEGPDGPKIWGEGGVGVMWDEMAA</sequence>
<accession>A0A1Z5T752</accession>
<feature type="region of interest" description="Disordered" evidence="6">
    <location>
        <begin position="513"/>
        <end position="541"/>
    </location>
</feature>
<dbReference type="PANTHER" id="PTHR43108:SF8">
    <property type="entry name" value="SD21168P"/>
    <property type="match status" value="1"/>
</dbReference>
<dbReference type="InParanoid" id="A0A1Z5T752"/>
<comment type="PTM">
    <text evidence="5">The conversion to 3-oxoalanine (also known as C-formylglycine, FGly), of a serine or cysteine residue in prokaryotes and of a cysteine residue in eukaryotes, is critical for catalytic activity.</text>
</comment>
<evidence type="ECO:0000313" key="9">
    <source>
        <dbReference type="EMBL" id="OTA31862.1"/>
    </source>
</evidence>
<keyword evidence="2 7" id="KW-0732">Signal</keyword>
<dbReference type="CDD" id="cd16147">
    <property type="entry name" value="G6S"/>
    <property type="match status" value="1"/>
</dbReference>
<dbReference type="InterPro" id="IPR012083">
    <property type="entry name" value="Arylsulfatase"/>
</dbReference>
<keyword evidence="4" id="KW-0325">Glycoprotein</keyword>
<dbReference type="GO" id="GO:0018958">
    <property type="term" value="P:phenol-containing compound metabolic process"/>
    <property type="evidence" value="ECO:0007669"/>
    <property type="project" value="InterPro"/>
</dbReference>
<feature type="domain" description="Sulfatase N-terminal" evidence="8">
    <location>
        <begin position="44"/>
        <end position="402"/>
    </location>
</feature>
<dbReference type="AlphaFoldDB" id="A0A1Z5T752"/>
<evidence type="ECO:0000256" key="2">
    <source>
        <dbReference type="ARBA" id="ARBA00022729"/>
    </source>
</evidence>
<dbReference type="InterPro" id="IPR017850">
    <property type="entry name" value="Alkaline_phosphatase_core_sf"/>
</dbReference>
<comment type="similarity">
    <text evidence="1">Belongs to the sulfatase family.</text>
</comment>